<dbReference type="InterPro" id="IPR000073">
    <property type="entry name" value="AB_hydrolase_1"/>
</dbReference>
<keyword evidence="3" id="KW-1185">Reference proteome</keyword>
<dbReference type="Gene3D" id="3.40.50.1820">
    <property type="entry name" value="alpha/beta hydrolase"/>
    <property type="match status" value="1"/>
</dbReference>
<dbReference type="GO" id="GO:0016787">
    <property type="term" value="F:hydrolase activity"/>
    <property type="evidence" value="ECO:0007669"/>
    <property type="project" value="UniProtKB-KW"/>
</dbReference>
<keyword evidence="2" id="KW-0378">Hydrolase</keyword>
<dbReference type="Pfam" id="PF12697">
    <property type="entry name" value="Abhydrolase_6"/>
    <property type="match status" value="1"/>
</dbReference>
<dbReference type="InterPro" id="IPR050228">
    <property type="entry name" value="Carboxylesterase_BioH"/>
</dbReference>
<evidence type="ECO:0000259" key="1">
    <source>
        <dbReference type="Pfam" id="PF12697"/>
    </source>
</evidence>
<dbReference type="SUPFAM" id="SSF53474">
    <property type="entry name" value="alpha/beta-Hydrolases"/>
    <property type="match status" value="1"/>
</dbReference>
<evidence type="ECO:0000313" key="2">
    <source>
        <dbReference type="EMBL" id="RKP38329.1"/>
    </source>
</evidence>
<dbReference type="PANTHER" id="PTHR43194:SF2">
    <property type="entry name" value="PEROXISOMAL MEMBRANE PROTEIN LPX1"/>
    <property type="match status" value="1"/>
</dbReference>
<protein>
    <submittedName>
        <fullName evidence="2">Alpha/beta hydrolase fold-1</fullName>
    </submittedName>
</protein>
<dbReference type="InterPro" id="IPR029058">
    <property type="entry name" value="AB_hydrolase_fold"/>
</dbReference>
<feature type="domain" description="AB hydrolase-1" evidence="1">
    <location>
        <begin position="39"/>
        <end position="323"/>
    </location>
</feature>
<reference evidence="3" key="1">
    <citation type="journal article" date="2018" name="Nat. Microbiol.">
        <title>Leveraging single-cell genomics to expand the fungal tree of life.</title>
        <authorList>
            <person name="Ahrendt S.R."/>
            <person name="Quandt C.A."/>
            <person name="Ciobanu D."/>
            <person name="Clum A."/>
            <person name="Salamov A."/>
            <person name="Andreopoulos B."/>
            <person name="Cheng J.F."/>
            <person name="Woyke T."/>
            <person name="Pelin A."/>
            <person name="Henrissat B."/>
            <person name="Reynolds N.K."/>
            <person name="Benny G.L."/>
            <person name="Smith M.E."/>
            <person name="James T.Y."/>
            <person name="Grigoriev I.V."/>
        </authorList>
    </citation>
    <scope>NUCLEOTIDE SEQUENCE [LARGE SCALE GENOMIC DNA]</scope>
    <source>
        <strain evidence="3">RSA 468</strain>
    </source>
</reference>
<organism evidence="2 3">
    <name type="scientific">Dimargaris cristalligena</name>
    <dbReference type="NCBI Taxonomy" id="215637"/>
    <lineage>
        <taxon>Eukaryota</taxon>
        <taxon>Fungi</taxon>
        <taxon>Fungi incertae sedis</taxon>
        <taxon>Zoopagomycota</taxon>
        <taxon>Kickxellomycotina</taxon>
        <taxon>Dimargaritomycetes</taxon>
        <taxon>Dimargaritales</taxon>
        <taxon>Dimargaritaceae</taxon>
        <taxon>Dimargaris</taxon>
    </lineage>
</organism>
<dbReference type="OrthoDB" id="94039at2759"/>
<dbReference type="PANTHER" id="PTHR43194">
    <property type="entry name" value="HYDROLASE ALPHA/BETA FOLD FAMILY"/>
    <property type="match status" value="1"/>
</dbReference>
<gene>
    <name evidence="2" type="ORF">BJ085DRAFT_36676</name>
</gene>
<dbReference type="AlphaFoldDB" id="A0A4V1J5A0"/>
<name>A0A4V1J5A0_9FUNG</name>
<sequence length="347" mass="38715">MDRYRITHQVVQGARPGQSLAVKQFFPQGPSPTGRPVTLLLAHATGFHKELWEPLLEELPLSSADEVLNPPQPSTHISNIYWGSSKTATDHPRSWHIARIIAFDGWCHGDSAALNRSHLQQKTSWLDNTRDILALIQQLSIDTALIGVGHSYGASSLLLTEIVKPGTFAALLPVEPVIAFAGPRFLETSFERVLSRKAQWRDIAEAHTYFTRHPFFRDWDPRVQALHVQHGLTSVPGTEAWQLKCHPKDEYEVFQGGFRDAVWLLSRLVEIGCPLRYLMGEESTICPNEQFGQAHANASIRADVYIIKGSGHLLLMERPALVASHLALFLTHAMAFVPNGSPLKPQL</sequence>
<proteinExistence type="predicted"/>
<dbReference type="Proteomes" id="UP000268162">
    <property type="component" value="Unassembled WGS sequence"/>
</dbReference>
<evidence type="ECO:0000313" key="3">
    <source>
        <dbReference type="Proteomes" id="UP000268162"/>
    </source>
</evidence>
<dbReference type="STRING" id="215637.A0A4V1J5A0"/>
<accession>A0A4V1J5A0</accession>
<dbReference type="EMBL" id="ML002379">
    <property type="protein sequence ID" value="RKP38329.1"/>
    <property type="molecule type" value="Genomic_DNA"/>
</dbReference>